<evidence type="ECO:0000313" key="4">
    <source>
        <dbReference type="Proteomes" id="UP000093514"/>
    </source>
</evidence>
<dbReference type="Pfam" id="PF01370">
    <property type="entry name" value="Epimerase"/>
    <property type="match status" value="1"/>
</dbReference>
<evidence type="ECO:0000256" key="1">
    <source>
        <dbReference type="ARBA" id="ARBA00007637"/>
    </source>
</evidence>
<dbReference type="RefSeq" id="WP_068718611.1">
    <property type="nucleotide sequence ID" value="NZ_LWDV01000009.1"/>
</dbReference>
<evidence type="ECO:0000259" key="2">
    <source>
        <dbReference type="Pfam" id="PF01370"/>
    </source>
</evidence>
<dbReference type="Proteomes" id="UP000093514">
    <property type="component" value="Unassembled WGS sequence"/>
</dbReference>
<reference evidence="3 4" key="2">
    <citation type="submission" date="2016-08" db="EMBL/GenBank/DDBJ databases">
        <title>Orenia metallireducens sp. nov. strain Z6, a Novel Metal-reducing Firmicute from the Deep Subsurface.</title>
        <authorList>
            <person name="Maxim B.I."/>
            <person name="Kenneth K."/>
            <person name="Flynn T.M."/>
            <person name="Oloughlin E.J."/>
            <person name="Locke R.A."/>
            <person name="Weber J.R."/>
            <person name="Egan S.M."/>
            <person name="Mackie R.I."/>
            <person name="Cann I.K."/>
        </authorList>
    </citation>
    <scope>NUCLEOTIDE SEQUENCE [LARGE SCALE GENOMIC DNA]</scope>
    <source>
        <strain evidence="3 4">Z6</strain>
    </source>
</reference>
<dbReference type="AlphaFoldDB" id="A0A1C0A8R8"/>
<organism evidence="3 4">
    <name type="scientific">Orenia metallireducens</name>
    <dbReference type="NCBI Taxonomy" id="1413210"/>
    <lineage>
        <taxon>Bacteria</taxon>
        <taxon>Bacillati</taxon>
        <taxon>Bacillota</taxon>
        <taxon>Clostridia</taxon>
        <taxon>Halanaerobiales</taxon>
        <taxon>Halobacteroidaceae</taxon>
        <taxon>Orenia</taxon>
    </lineage>
</organism>
<sequence>MKILIMGGTQFVSSSIAKYMIDKGNKVDIFTRGKKAVNYDGIRNHIKANRKSATDLRDKLRGKSYDVVFDISAYTKEDVALLTSVLDRTKLKNYIFCSSGSVYEATEEVVKEDYSRGFNQNWGDYGLNKKKAEDYLFSLYEKEKFPITIFRPTYIYGEGNNLYRETYLFDRISEESILPIPAGNSKNQFVYIKDLVKTFESAMYSEKAIGNAYNLTHPEKVSWECLVETAMEVVGKEIGIKKVDYDDLGVNVRRFFPFRDVTYLLSIEKLEEDDLYIPKINLREGLRKAYNWYCEEKPEVEDPKISKIKFVLNS</sequence>
<comment type="caution">
    <text evidence="3">The sequence shown here is derived from an EMBL/GenBank/DDBJ whole genome shotgun (WGS) entry which is preliminary data.</text>
</comment>
<protein>
    <submittedName>
        <fullName evidence="3">Epimerase</fullName>
    </submittedName>
</protein>
<feature type="domain" description="NAD-dependent epimerase/dehydratase" evidence="2">
    <location>
        <begin position="3"/>
        <end position="215"/>
    </location>
</feature>
<accession>A0A1C0A8R8</accession>
<dbReference type="SUPFAM" id="SSF51735">
    <property type="entry name" value="NAD(P)-binding Rossmann-fold domains"/>
    <property type="match status" value="1"/>
</dbReference>
<dbReference type="InterPro" id="IPR001509">
    <property type="entry name" value="Epimerase_deHydtase"/>
</dbReference>
<name>A0A1C0A8R8_9FIRM</name>
<proteinExistence type="inferred from homology"/>
<dbReference type="InterPro" id="IPR036291">
    <property type="entry name" value="NAD(P)-bd_dom_sf"/>
</dbReference>
<dbReference type="Gene3D" id="3.40.50.720">
    <property type="entry name" value="NAD(P)-binding Rossmann-like Domain"/>
    <property type="match status" value="1"/>
</dbReference>
<dbReference type="OrthoDB" id="9801773at2"/>
<evidence type="ECO:0000313" key="3">
    <source>
        <dbReference type="EMBL" id="OCL26610.1"/>
    </source>
</evidence>
<reference evidence="4" key="1">
    <citation type="submission" date="2016-07" db="EMBL/GenBank/DDBJ databases">
        <authorList>
            <person name="Florea S."/>
            <person name="Webb J.S."/>
            <person name="Jaromczyk J."/>
            <person name="Schardl C.L."/>
        </authorList>
    </citation>
    <scope>NUCLEOTIDE SEQUENCE [LARGE SCALE GENOMIC DNA]</scope>
    <source>
        <strain evidence="4">Z6</strain>
    </source>
</reference>
<dbReference type="EMBL" id="LWDV01000009">
    <property type="protein sequence ID" value="OCL26610.1"/>
    <property type="molecule type" value="Genomic_DNA"/>
</dbReference>
<dbReference type="PANTHER" id="PTHR43000">
    <property type="entry name" value="DTDP-D-GLUCOSE 4,6-DEHYDRATASE-RELATED"/>
    <property type="match status" value="1"/>
</dbReference>
<gene>
    <name evidence="3" type="ORF">U472_11540</name>
</gene>
<keyword evidence="4" id="KW-1185">Reference proteome</keyword>
<comment type="similarity">
    <text evidence="1">Belongs to the NAD(P)-dependent epimerase/dehydratase family.</text>
</comment>